<sequence>MSEENEIYQINKVVSKLPRWFKNGHRINSQILINYLKLEEEYENVEYEHLAEKCKHLRTFKTNFDQMKNFGEKNHGKIFEVSDTNITLWKPLKKEIYLHYKNYKRELSLKKLDYKFVDNENELVKSTIEFFSKPEFWKSTIGNAPKYFVHVQNGGHHIFGLSKFCAFKNISVEEYISSFRYKTDGGTTRKHIADLTSKSWIPRKKIDRKIREQFDNWISKFHPNYNLDNASFITISQNKKVNKRKQKFIDPETLENNLKLQREIGKIGEEIAYDYEINRLRKLGLKNVEKYIEHTSRLNSGAGFDITCLAKKDHRYIEVKSSLNNNLDFFITENEYCTLEQLGHEAFIYFVHVTNLEKKEGKVFMVLRNPITELKANGDLKPIAYRASLDKKLNTIKEVD</sequence>
<name>A0ABV8JV61_9FLAO</name>
<evidence type="ECO:0000313" key="3">
    <source>
        <dbReference type="Proteomes" id="UP001595814"/>
    </source>
</evidence>
<dbReference type="Proteomes" id="UP001595814">
    <property type="component" value="Unassembled WGS sequence"/>
</dbReference>
<comment type="caution">
    <text evidence="2">The sequence shown here is derived from an EMBL/GenBank/DDBJ whole genome shotgun (WGS) entry which is preliminary data.</text>
</comment>
<dbReference type="InterPro" id="IPR024975">
    <property type="entry name" value="NOV_C"/>
</dbReference>
<keyword evidence="3" id="KW-1185">Reference proteome</keyword>
<gene>
    <name evidence="2" type="ORF">ACFOUT_11055</name>
</gene>
<feature type="domain" description="Protein NO VEIN C-terminal" evidence="1">
    <location>
        <begin position="268"/>
        <end position="359"/>
    </location>
</feature>
<evidence type="ECO:0000313" key="2">
    <source>
        <dbReference type="EMBL" id="MFC4096413.1"/>
    </source>
</evidence>
<reference evidence="3" key="1">
    <citation type="journal article" date="2019" name="Int. J. Syst. Evol. Microbiol.">
        <title>The Global Catalogue of Microorganisms (GCM) 10K type strain sequencing project: providing services to taxonomists for standard genome sequencing and annotation.</title>
        <authorList>
            <consortium name="The Broad Institute Genomics Platform"/>
            <consortium name="The Broad Institute Genome Sequencing Center for Infectious Disease"/>
            <person name="Wu L."/>
            <person name="Ma J."/>
        </authorList>
    </citation>
    <scope>NUCLEOTIDE SEQUENCE [LARGE SCALE GENOMIC DNA]</scope>
    <source>
        <strain evidence="3">CECT 7477</strain>
    </source>
</reference>
<accession>A0ABV8JV61</accession>
<dbReference type="EMBL" id="JBHSAW010000007">
    <property type="protein sequence ID" value="MFC4096413.1"/>
    <property type="molecule type" value="Genomic_DNA"/>
</dbReference>
<evidence type="ECO:0000259" key="1">
    <source>
        <dbReference type="Pfam" id="PF13020"/>
    </source>
</evidence>
<dbReference type="Pfam" id="PF13020">
    <property type="entry name" value="NOV_C"/>
    <property type="match status" value="1"/>
</dbReference>
<protein>
    <submittedName>
        <fullName evidence="2">DUF3883 domain-containing protein</fullName>
    </submittedName>
</protein>
<proteinExistence type="predicted"/>
<dbReference type="RefSeq" id="WP_192463657.1">
    <property type="nucleotide sequence ID" value="NZ_JACYFJ010000010.1"/>
</dbReference>
<organism evidence="2 3">
    <name type="scientific">Euzebyella saccharophila</name>
    <dbReference type="NCBI Taxonomy" id="679664"/>
    <lineage>
        <taxon>Bacteria</taxon>
        <taxon>Pseudomonadati</taxon>
        <taxon>Bacteroidota</taxon>
        <taxon>Flavobacteriia</taxon>
        <taxon>Flavobacteriales</taxon>
        <taxon>Flavobacteriaceae</taxon>
        <taxon>Euzebyella</taxon>
    </lineage>
</organism>